<sequence>MLTRPTVNEYPPFYKRYIDLVPEQDLFSFLEQQSKEVDERLRDLPEDKWGYRYAPNKWRLKEVVGHIIDTELIMHFRLFHISRGDHAPLSGFDQEDYIQASPYGAYDPNSLLDYHKNVRQTTLSTLKGLTDDDWLKQGCIDDQPISTRSLAFIIAGHTLHHLNMIKEKYL</sequence>
<accession>A0A8J3ENW5</accession>
<organism evidence="2 3">
    <name type="scientific">Pullulanibacillus pueri</name>
    <dbReference type="NCBI Taxonomy" id="1437324"/>
    <lineage>
        <taxon>Bacteria</taxon>
        <taxon>Bacillati</taxon>
        <taxon>Bacillota</taxon>
        <taxon>Bacilli</taxon>
        <taxon>Bacillales</taxon>
        <taxon>Sporolactobacillaceae</taxon>
        <taxon>Pullulanibacillus</taxon>
    </lineage>
</organism>
<dbReference type="EMBL" id="BMFV01000043">
    <property type="protein sequence ID" value="GGH87824.1"/>
    <property type="molecule type" value="Genomic_DNA"/>
</dbReference>
<dbReference type="Gene3D" id="1.20.120.450">
    <property type="entry name" value="dinb family like domain"/>
    <property type="match status" value="1"/>
</dbReference>
<evidence type="ECO:0000313" key="3">
    <source>
        <dbReference type="Proteomes" id="UP000656813"/>
    </source>
</evidence>
<dbReference type="AlphaFoldDB" id="A0A8J3ENW5"/>
<gene>
    <name evidence="2" type="ORF">GCM10007096_38730</name>
</gene>
<comment type="caution">
    <text evidence="2">The sequence shown here is derived from an EMBL/GenBank/DDBJ whole genome shotgun (WGS) entry which is preliminary data.</text>
</comment>
<reference evidence="2" key="1">
    <citation type="journal article" date="2014" name="Int. J. Syst. Evol. Microbiol.">
        <title>Complete genome sequence of Corynebacterium casei LMG S-19264T (=DSM 44701T), isolated from a smear-ripened cheese.</title>
        <authorList>
            <consortium name="US DOE Joint Genome Institute (JGI-PGF)"/>
            <person name="Walter F."/>
            <person name="Albersmeier A."/>
            <person name="Kalinowski J."/>
            <person name="Ruckert C."/>
        </authorList>
    </citation>
    <scope>NUCLEOTIDE SEQUENCE</scope>
    <source>
        <strain evidence="2">CGMCC 1.12777</strain>
    </source>
</reference>
<dbReference type="InterPro" id="IPR024775">
    <property type="entry name" value="DinB-like"/>
</dbReference>
<dbReference type="InterPro" id="IPR034660">
    <property type="entry name" value="DinB/YfiT-like"/>
</dbReference>
<dbReference type="RefSeq" id="WP_188499028.1">
    <property type="nucleotide sequence ID" value="NZ_BMFV01000043.1"/>
</dbReference>
<dbReference type="Proteomes" id="UP000656813">
    <property type="component" value="Unassembled WGS sequence"/>
</dbReference>
<keyword evidence="3" id="KW-1185">Reference proteome</keyword>
<evidence type="ECO:0000313" key="2">
    <source>
        <dbReference type="EMBL" id="GGH87824.1"/>
    </source>
</evidence>
<feature type="domain" description="DinB-like" evidence="1">
    <location>
        <begin position="30"/>
        <end position="165"/>
    </location>
</feature>
<dbReference type="Pfam" id="PF12867">
    <property type="entry name" value="DinB_2"/>
    <property type="match status" value="1"/>
</dbReference>
<protein>
    <recommendedName>
        <fullName evidence="1">DinB-like domain-containing protein</fullName>
    </recommendedName>
</protein>
<dbReference type="SUPFAM" id="SSF109854">
    <property type="entry name" value="DinB/YfiT-like putative metalloenzymes"/>
    <property type="match status" value="1"/>
</dbReference>
<proteinExistence type="predicted"/>
<evidence type="ECO:0000259" key="1">
    <source>
        <dbReference type="Pfam" id="PF12867"/>
    </source>
</evidence>
<reference evidence="2" key="2">
    <citation type="submission" date="2020-09" db="EMBL/GenBank/DDBJ databases">
        <authorList>
            <person name="Sun Q."/>
            <person name="Zhou Y."/>
        </authorList>
    </citation>
    <scope>NUCLEOTIDE SEQUENCE</scope>
    <source>
        <strain evidence="2">CGMCC 1.12777</strain>
    </source>
</reference>
<name>A0A8J3ENW5_9BACL</name>